<gene>
    <name evidence="1" type="ORF">ACFOW7_02740</name>
</gene>
<evidence type="ECO:0000313" key="2">
    <source>
        <dbReference type="Proteomes" id="UP001595791"/>
    </source>
</evidence>
<dbReference type="RefSeq" id="WP_378160758.1">
    <property type="nucleotide sequence ID" value="NZ_JBHSBU010000001.1"/>
</dbReference>
<comment type="caution">
    <text evidence="1">The sequence shown here is derived from an EMBL/GenBank/DDBJ whole genome shotgun (WGS) entry which is preliminary data.</text>
</comment>
<organism evidence="1 2">
    <name type="scientific">Chitinimonas lacunae</name>
    <dbReference type="NCBI Taxonomy" id="1963018"/>
    <lineage>
        <taxon>Bacteria</taxon>
        <taxon>Pseudomonadati</taxon>
        <taxon>Pseudomonadota</taxon>
        <taxon>Betaproteobacteria</taxon>
        <taxon>Neisseriales</taxon>
        <taxon>Chitinibacteraceae</taxon>
        <taxon>Chitinimonas</taxon>
    </lineage>
</organism>
<dbReference type="Proteomes" id="UP001595791">
    <property type="component" value="Unassembled WGS sequence"/>
</dbReference>
<reference evidence="2" key="1">
    <citation type="journal article" date="2019" name="Int. J. Syst. Evol. Microbiol.">
        <title>The Global Catalogue of Microorganisms (GCM) 10K type strain sequencing project: providing services to taxonomists for standard genome sequencing and annotation.</title>
        <authorList>
            <consortium name="The Broad Institute Genomics Platform"/>
            <consortium name="The Broad Institute Genome Sequencing Center for Infectious Disease"/>
            <person name="Wu L."/>
            <person name="Ma J."/>
        </authorList>
    </citation>
    <scope>NUCLEOTIDE SEQUENCE [LARGE SCALE GENOMIC DNA]</scope>
    <source>
        <strain evidence="2">LMG 29894</strain>
    </source>
</reference>
<proteinExistence type="predicted"/>
<protein>
    <submittedName>
        <fullName evidence="1">Uncharacterized protein</fullName>
    </submittedName>
</protein>
<keyword evidence="2" id="KW-1185">Reference proteome</keyword>
<dbReference type="EMBL" id="JBHSBU010000001">
    <property type="protein sequence ID" value="MFC4158269.1"/>
    <property type="molecule type" value="Genomic_DNA"/>
</dbReference>
<evidence type="ECO:0000313" key="1">
    <source>
        <dbReference type="EMBL" id="MFC4158269.1"/>
    </source>
</evidence>
<sequence length="67" mass="7644">MTETYYLQLSSSGRLLLDDHLHHDAELLATTEATAWIDARTQLKADIERAEADARARCPGFWWGWPA</sequence>
<name>A0ABV8MJE6_9NEIS</name>
<accession>A0ABV8MJE6</accession>